<dbReference type="AlphaFoldDB" id="A0AAD7GI32"/>
<protein>
    <submittedName>
        <fullName evidence="1">Uncharacterized protein</fullName>
    </submittedName>
</protein>
<organism evidence="1 2">
    <name type="scientific">Mycena rosella</name>
    <name type="common">Pink bonnet</name>
    <name type="synonym">Agaricus rosellus</name>
    <dbReference type="NCBI Taxonomy" id="1033263"/>
    <lineage>
        <taxon>Eukaryota</taxon>
        <taxon>Fungi</taxon>
        <taxon>Dikarya</taxon>
        <taxon>Basidiomycota</taxon>
        <taxon>Agaricomycotina</taxon>
        <taxon>Agaricomycetes</taxon>
        <taxon>Agaricomycetidae</taxon>
        <taxon>Agaricales</taxon>
        <taxon>Marasmiineae</taxon>
        <taxon>Mycenaceae</taxon>
        <taxon>Mycena</taxon>
    </lineage>
</organism>
<proteinExistence type="predicted"/>
<gene>
    <name evidence="1" type="ORF">B0H17DRAFT_1062175</name>
</gene>
<dbReference type="EMBL" id="JARKIE010000055">
    <property type="protein sequence ID" value="KAJ7691916.1"/>
    <property type="molecule type" value="Genomic_DNA"/>
</dbReference>
<evidence type="ECO:0000313" key="1">
    <source>
        <dbReference type="EMBL" id="KAJ7691916.1"/>
    </source>
</evidence>
<sequence length="62" mass="6703">MRDSKPWIILDPLSSAPDVAPKAFASEVTLILVKRSTSYIIFHPLFDSPSSPTPAPGKIPTP</sequence>
<reference evidence="1" key="1">
    <citation type="submission" date="2023-03" db="EMBL/GenBank/DDBJ databases">
        <title>Massive genome expansion in bonnet fungi (Mycena s.s.) driven by repeated elements and novel gene families across ecological guilds.</title>
        <authorList>
            <consortium name="Lawrence Berkeley National Laboratory"/>
            <person name="Harder C.B."/>
            <person name="Miyauchi S."/>
            <person name="Viragh M."/>
            <person name="Kuo A."/>
            <person name="Thoen E."/>
            <person name="Andreopoulos B."/>
            <person name="Lu D."/>
            <person name="Skrede I."/>
            <person name="Drula E."/>
            <person name="Henrissat B."/>
            <person name="Morin E."/>
            <person name="Kohler A."/>
            <person name="Barry K."/>
            <person name="LaButti K."/>
            <person name="Morin E."/>
            <person name="Salamov A."/>
            <person name="Lipzen A."/>
            <person name="Mereny Z."/>
            <person name="Hegedus B."/>
            <person name="Baldrian P."/>
            <person name="Stursova M."/>
            <person name="Weitz H."/>
            <person name="Taylor A."/>
            <person name="Grigoriev I.V."/>
            <person name="Nagy L.G."/>
            <person name="Martin F."/>
            <person name="Kauserud H."/>
        </authorList>
    </citation>
    <scope>NUCLEOTIDE SEQUENCE</scope>
    <source>
        <strain evidence="1">CBHHK067</strain>
    </source>
</reference>
<name>A0AAD7GI32_MYCRO</name>
<evidence type="ECO:0000313" key="2">
    <source>
        <dbReference type="Proteomes" id="UP001221757"/>
    </source>
</evidence>
<dbReference type="Proteomes" id="UP001221757">
    <property type="component" value="Unassembled WGS sequence"/>
</dbReference>
<keyword evidence="2" id="KW-1185">Reference proteome</keyword>
<accession>A0AAD7GI32</accession>
<comment type="caution">
    <text evidence="1">The sequence shown here is derived from an EMBL/GenBank/DDBJ whole genome shotgun (WGS) entry which is preliminary data.</text>
</comment>